<organism evidence="1 2">
    <name type="scientific">Embleya hyalina</name>
    <dbReference type="NCBI Taxonomy" id="516124"/>
    <lineage>
        <taxon>Bacteria</taxon>
        <taxon>Bacillati</taxon>
        <taxon>Actinomycetota</taxon>
        <taxon>Actinomycetes</taxon>
        <taxon>Kitasatosporales</taxon>
        <taxon>Streptomycetaceae</taxon>
        <taxon>Embleya</taxon>
    </lineage>
</organism>
<accession>A0A401YQY8</accession>
<comment type="caution">
    <text evidence="1">The sequence shown here is derived from an EMBL/GenBank/DDBJ whole genome shotgun (WGS) entry which is preliminary data.</text>
</comment>
<proteinExistence type="predicted"/>
<gene>
    <name evidence="1" type="ORF">EHYA_04707</name>
</gene>
<sequence length="373" mass="40305">MHADPMASTTPIEVELIGESAEPVLDVPHRIGGGGWAARSAAGELLLMDGRLAVTGSFPLPAAILREKPASGVGGQTCRVDVSPDLRFAAFAVTDRIVVIDRSGEVQWQVTHTVPSIEGTNDVAGCAVFTPDGTSLWAFVPRPTDTDALPRDAYPFRPPFGVDRHVLDVSDWRTTARTATEYRCHSRVFLHPDGEHASYGSFDGHDGWSCRWVRWDNGSETVVVTGWMKPVDIHPSGERWLAHNACELVAGDFRSGTVSTIAVEADVEEAPEADWDDHPYHGYDLDISTACLLTPNLALAGCDSLSEACHRPHLLFRVDPPHVYGPVSYPPTSIFGASTYQGCDVGIAGAGDGTWVTCVPGGRLQRWRLRAVS</sequence>
<reference evidence="1 2" key="1">
    <citation type="submission" date="2018-12" db="EMBL/GenBank/DDBJ databases">
        <title>Draft genome sequence of Embleya hyalina NBRC 13850T.</title>
        <authorList>
            <person name="Komaki H."/>
            <person name="Hosoyama A."/>
            <person name="Kimura A."/>
            <person name="Ichikawa N."/>
            <person name="Tamura T."/>
        </authorList>
    </citation>
    <scope>NUCLEOTIDE SEQUENCE [LARGE SCALE GENOMIC DNA]</scope>
    <source>
        <strain evidence="1 2">NBRC 13850</strain>
    </source>
</reference>
<protein>
    <submittedName>
        <fullName evidence="1">Uncharacterized protein</fullName>
    </submittedName>
</protein>
<dbReference type="AlphaFoldDB" id="A0A401YQY8"/>
<dbReference type="SUPFAM" id="SSF82171">
    <property type="entry name" value="DPP6 N-terminal domain-like"/>
    <property type="match status" value="1"/>
</dbReference>
<keyword evidence="2" id="KW-1185">Reference proteome</keyword>
<dbReference type="EMBL" id="BIFH01000022">
    <property type="protein sequence ID" value="GCD97020.1"/>
    <property type="molecule type" value="Genomic_DNA"/>
</dbReference>
<evidence type="ECO:0000313" key="1">
    <source>
        <dbReference type="EMBL" id="GCD97020.1"/>
    </source>
</evidence>
<name>A0A401YQY8_9ACTN</name>
<evidence type="ECO:0000313" key="2">
    <source>
        <dbReference type="Proteomes" id="UP000286931"/>
    </source>
</evidence>
<dbReference type="Proteomes" id="UP000286931">
    <property type="component" value="Unassembled WGS sequence"/>
</dbReference>